<dbReference type="Gene3D" id="3.40.50.300">
    <property type="entry name" value="P-loop containing nucleotide triphosphate hydrolases"/>
    <property type="match status" value="1"/>
</dbReference>
<dbReference type="GO" id="GO:0006281">
    <property type="term" value="P:DNA repair"/>
    <property type="evidence" value="ECO:0007669"/>
    <property type="project" value="TreeGrafter"/>
</dbReference>
<comment type="caution">
    <text evidence="4">The sequence shown here is derived from an EMBL/GenBank/DDBJ whole genome shotgun (WGS) entry which is preliminary data.</text>
</comment>
<keyword evidence="5" id="KW-1185">Reference proteome</keyword>
<protein>
    <submittedName>
        <fullName evidence="4">Uncharacterized protein</fullName>
    </submittedName>
</protein>
<dbReference type="InterPro" id="IPR027417">
    <property type="entry name" value="P-loop_NTPase"/>
</dbReference>
<dbReference type="Proteomes" id="UP001497497">
    <property type="component" value="Unassembled WGS sequence"/>
</dbReference>
<accession>A0AAV2H5Q0</accession>
<dbReference type="GO" id="GO:0005634">
    <property type="term" value="C:nucleus"/>
    <property type="evidence" value="ECO:0007669"/>
    <property type="project" value="TreeGrafter"/>
</dbReference>
<dbReference type="PANTHER" id="PTHR45626:SF50">
    <property type="entry name" value="TRANSCRIPTION TERMINATION FACTOR 2"/>
    <property type="match status" value="1"/>
</dbReference>
<dbReference type="AlphaFoldDB" id="A0AAV2H5Q0"/>
<keyword evidence="1" id="KW-0547">Nucleotide-binding</keyword>
<name>A0AAV2H5Q0_LYMST</name>
<gene>
    <name evidence="4" type="ORF">GSLYS_00002274001</name>
</gene>
<dbReference type="EMBL" id="CAXITT010000027">
    <property type="protein sequence ID" value="CAL1528104.1"/>
    <property type="molecule type" value="Genomic_DNA"/>
</dbReference>
<dbReference type="InterPro" id="IPR050628">
    <property type="entry name" value="SNF2_RAD54_helicase_TF"/>
</dbReference>
<evidence type="ECO:0000313" key="4">
    <source>
        <dbReference type="EMBL" id="CAL1528104.1"/>
    </source>
</evidence>
<dbReference type="SUPFAM" id="SSF52540">
    <property type="entry name" value="P-loop containing nucleoside triphosphate hydrolases"/>
    <property type="match status" value="1"/>
</dbReference>
<organism evidence="4 5">
    <name type="scientific">Lymnaea stagnalis</name>
    <name type="common">Great pond snail</name>
    <name type="synonym">Helix stagnalis</name>
    <dbReference type="NCBI Taxonomy" id="6523"/>
    <lineage>
        <taxon>Eukaryota</taxon>
        <taxon>Metazoa</taxon>
        <taxon>Spiralia</taxon>
        <taxon>Lophotrochozoa</taxon>
        <taxon>Mollusca</taxon>
        <taxon>Gastropoda</taxon>
        <taxon>Heterobranchia</taxon>
        <taxon>Euthyneura</taxon>
        <taxon>Panpulmonata</taxon>
        <taxon>Hygrophila</taxon>
        <taxon>Lymnaeoidea</taxon>
        <taxon>Lymnaeidae</taxon>
        <taxon>Lymnaea</taxon>
    </lineage>
</organism>
<sequence>MGQKKDVFIYKFLCKDTIEEKIVALQEKKLQLAKSVLSGAERSSQKLTLSDLRSLFGV</sequence>
<keyword evidence="3" id="KW-0067">ATP-binding</keyword>
<keyword evidence="2" id="KW-0378">Hydrolase</keyword>
<dbReference type="GO" id="GO:0005524">
    <property type="term" value="F:ATP binding"/>
    <property type="evidence" value="ECO:0007669"/>
    <property type="project" value="UniProtKB-KW"/>
</dbReference>
<evidence type="ECO:0000313" key="5">
    <source>
        <dbReference type="Proteomes" id="UP001497497"/>
    </source>
</evidence>
<dbReference type="GO" id="GO:0008094">
    <property type="term" value="F:ATP-dependent activity, acting on DNA"/>
    <property type="evidence" value="ECO:0007669"/>
    <property type="project" value="TreeGrafter"/>
</dbReference>
<reference evidence="4 5" key="1">
    <citation type="submission" date="2024-04" db="EMBL/GenBank/DDBJ databases">
        <authorList>
            <consortium name="Genoscope - CEA"/>
            <person name="William W."/>
        </authorList>
    </citation>
    <scope>NUCLEOTIDE SEQUENCE [LARGE SCALE GENOMIC DNA]</scope>
</reference>
<evidence type="ECO:0000256" key="3">
    <source>
        <dbReference type="ARBA" id="ARBA00022840"/>
    </source>
</evidence>
<proteinExistence type="predicted"/>
<evidence type="ECO:0000256" key="1">
    <source>
        <dbReference type="ARBA" id="ARBA00022741"/>
    </source>
</evidence>
<dbReference type="PANTHER" id="PTHR45626">
    <property type="entry name" value="TRANSCRIPTION TERMINATION FACTOR 2-RELATED"/>
    <property type="match status" value="1"/>
</dbReference>
<dbReference type="GO" id="GO:0016787">
    <property type="term" value="F:hydrolase activity"/>
    <property type="evidence" value="ECO:0007669"/>
    <property type="project" value="UniProtKB-KW"/>
</dbReference>
<evidence type="ECO:0000256" key="2">
    <source>
        <dbReference type="ARBA" id="ARBA00022801"/>
    </source>
</evidence>